<dbReference type="InterPro" id="IPR015943">
    <property type="entry name" value="WD40/YVTN_repeat-like_dom_sf"/>
</dbReference>
<dbReference type="Proteomes" id="UP001500466">
    <property type="component" value="Unassembled WGS sequence"/>
</dbReference>
<sequence>MPRILPRRLRSSLRLGSGRTTTAVALSAAGALVAGMVVAGMGAAGADPNLSDIGAWLASDGKSSISHVNGLTGQVDGRVQLPKNSKSQLQVSEDGKSVLVMDTTTGQVSRIDPAQLTVPQTADFQAGTQVFSGGGKAWLVDAAKGEVQAIDPVALAPLGPPVPVGARPLGTAQADPSGTLWIPVPATGQLVPFTTQPGAPIKVAEPGGAMMLTLASGRPVVTDVVGGRLLVVSGTGIERTVTLPSELTKGKADKLQAPGRSEGPLVPILAADTGVLTLVDIDSGSVSAVPLKLGDHDFGPPQVLGAKVYIPDRTTGSLAVYNTVRNEFEPQLKVTGVPGPLEAYVRDGLLWVNAPNSATAAVVNVQGQIHLIGKFDTNGPKPGSTASGSAAPTPGKSVPEGGVTATGSPSDDAPTGGDPTAGKESPSGEAPSGSASGPPDATAPGADPPAGGDLPGDTGNTGNTGNTGGTGNNGNDNTPSDPGPSRPTERPTFSVPEIPLPTRQPTDPGPGTPNTTPPAATSAPTQPNPPTTPPAQTAQPTQQPTSAKPTTTSPKPTTTSPKPPPMKAPGTPKAQSQPGKIYITVSPASGATPTRYRLGGLGAGMGVSPASIPAKGPFTFTVTGGSCEKEYSFYVIADYPNGTMNSPRSTAVRPCVAAGKPQNLAASAVSGGKVKVTWKPPTNTAGEKVTYTASWTAKRSTSGAALAGDGSGLLTPVDFAGGEAPRLVADPPAVNFPEVADGMDVLAAAAPTKGSATTTSTSITFSVGGGAGSYTFKVKAKNAAGTTSSSTATLTVSLSWGGKVTASLTVPPETPGTAPYPPTPSPGEPGGGGGPVANAAAIVPPRRNGSVPTM</sequence>
<name>A0ABP9HFP6_9ACTN</name>
<keyword evidence="2" id="KW-0624">Polysaccharide degradation</keyword>
<dbReference type="Gene3D" id="2.130.10.10">
    <property type="entry name" value="YVTN repeat-like/Quinoprotein amine dehydrogenase"/>
    <property type="match status" value="1"/>
</dbReference>
<accession>A0ABP9HFP6</accession>
<keyword evidence="6" id="KW-1185">Reference proteome</keyword>
<comment type="caution">
    <text evidence="5">The sequence shown here is derived from an EMBL/GenBank/DDBJ whole genome shotgun (WGS) entry which is preliminary data.</text>
</comment>
<feature type="compositionally biased region" description="Pro residues" evidence="3">
    <location>
        <begin position="812"/>
        <end position="827"/>
    </location>
</feature>
<evidence type="ECO:0000256" key="1">
    <source>
        <dbReference type="ARBA" id="ARBA00023295"/>
    </source>
</evidence>
<dbReference type="InterPro" id="IPR011044">
    <property type="entry name" value="Quino_amine_DH_bsu"/>
</dbReference>
<feature type="compositionally biased region" description="Low complexity" evidence="3">
    <location>
        <begin position="836"/>
        <end position="845"/>
    </location>
</feature>
<keyword evidence="1" id="KW-0326">Glycosidase</keyword>
<dbReference type="InterPro" id="IPR013783">
    <property type="entry name" value="Ig-like_fold"/>
</dbReference>
<feature type="domain" description="Fibronectin type-III" evidence="4">
    <location>
        <begin position="658"/>
        <end position="787"/>
    </location>
</feature>
<feature type="compositionally biased region" description="Low complexity" evidence="3">
    <location>
        <begin position="512"/>
        <end position="525"/>
    </location>
</feature>
<dbReference type="InterPro" id="IPR036116">
    <property type="entry name" value="FN3_sf"/>
</dbReference>
<dbReference type="SUPFAM" id="SSF49265">
    <property type="entry name" value="Fibronectin type III"/>
    <property type="match status" value="1"/>
</dbReference>
<protein>
    <recommendedName>
        <fullName evidence="4">Fibronectin type-III domain-containing protein</fullName>
    </recommendedName>
</protein>
<feature type="compositionally biased region" description="Low complexity" evidence="3">
    <location>
        <begin position="534"/>
        <end position="560"/>
    </location>
</feature>
<feature type="region of interest" description="Disordered" evidence="3">
    <location>
        <begin position="807"/>
        <end position="854"/>
    </location>
</feature>
<keyword evidence="1" id="KW-0378">Hydrolase</keyword>
<evidence type="ECO:0000259" key="4">
    <source>
        <dbReference type="SMART" id="SM00060"/>
    </source>
</evidence>
<evidence type="ECO:0000313" key="6">
    <source>
        <dbReference type="Proteomes" id="UP001500466"/>
    </source>
</evidence>
<dbReference type="InterPro" id="IPR003961">
    <property type="entry name" value="FN3_dom"/>
</dbReference>
<dbReference type="SMART" id="SM00060">
    <property type="entry name" value="FN3"/>
    <property type="match status" value="1"/>
</dbReference>
<dbReference type="Gene3D" id="2.60.40.10">
    <property type="entry name" value="Immunoglobulins"/>
    <property type="match status" value="1"/>
</dbReference>
<dbReference type="EMBL" id="BAABHS010000013">
    <property type="protein sequence ID" value="GAA4969792.1"/>
    <property type="molecule type" value="Genomic_DNA"/>
</dbReference>
<feature type="region of interest" description="Disordered" evidence="3">
    <location>
        <begin position="376"/>
        <end position="578"/>
    </location>
</feature>
<evidence type="ECO:0000256" key="2">
    <source>
        <dbReference type="ARBA" id="ARBA00023326"/>
    </source>
</evidence>
<gene>
    <name evidence="5" type="ORF">GCM10023205_38950</name>
</gene>
<evidence type="ECO:0000313" key="5">
    <source>
        <dbReference type="EMBL" id="GAA4969792.1"/>
    </source>
</evidence>
<evidence type="ECO:0000256" key="3">
    <source>
        <dbReference type="SAM" id="MobiDB-lite"/>
    </source>
</evidence>
<proteinExistence type="predicted"/>
<reference evidence="6" key="1">
    <citation type="journal article" date="2019" name="Int. J. Syst. Evol. Microbiol.">
        <title>The Global Catalogue of Microorganisms (GCM) 10K type strain sequencing project: providing services to taxonomists for standard genome sequencing and annotation.</title>
        <authorList>
            <consortium name="The Broad Institute Genomics Platform"/>
            <consortium name="The Broad Institute Genome Sequencing Center for Infectious Disease"/>
            <person name="Wu L."/>
            <person name="Ma J."/>
        </authorList>
    </citation>
    <scope>NUCLEOTIDE SEQUENCE [LARGE SCALE GENOMIC DNA]</scope>
    <source>
        <strain evidence="6">JCM 17986</strain>
    </source>
</reference>
<keyword evidence="2" id="KW-0119">Carbohydrate metabolism</keyword>
<organism evidence="5 6">
    <name type="scientific">Yinghuangia aomiensis</name>
    <dbReference type="NCBI Taxonomy" id="676205"/>
    <lineage>
        <taxon>Bacteria</taxon>
        <taxon>Bacillati</taxon>
        <taxon>Actinomycetota</taxon>
        <taxon>Actinomycetes</taxon>
        <taxon>Kitasatosporales</taxon>
        <taxon>Streptomycetaceae</taxon>
        <taxon>Yinghuangia</taxon>
    </lineage>
</organism>
<dbReference type="RefSeq" id="WP_345676826.1">
    <property type="nucleotide sequence ID" value="NZ_BAABHS010000013.1"/>
</dbReference>
<feature type="compositionally biased region" description="Low complexity" evidence="3">
    <location>
        <begin position="424"/>
        <end position="464"/>
    </location>
</feature>
<dbReference type="SUPFAM" id="SSF50969">
    <property type="entry name" value="YVTN repeat-like/Quinoprotein amine dehydrogenase"/>
    <property type="match status" value="1"/>
</dbReference>